<gene>
    <name evidence="1" type="ORF">GCM10007972_23700</name>
</gene>
<dbReference type="PANTHER" id="PTHR42792:SF1">
    <property type="entry name" value="FLAGELLAR HOOK-ASSOCIATED PROTEIN 3"/>
    <property type="match status" value="1"/>
</dbReference>
<dbReference type="EMBL" id="BMOV01000009">
    <property type="protein sequence ID" value="GGO15527.1"/>
    <property type="molecule type" value="Genomic_DNA"/>
</dbReference>
<protein>
    <recommendedName>
        <fullName evidence="3">Flagellin</fullName>
    </recommendedName>
</protein>
<name>A0ABQ2LFG1_9PROT</name>
<keyword evidence="2" id="KW-1185">Reference proteome</keyword>
<evidence type="ECO:0008006" key="3">
    <source>
        <dbReference type="Google" id="ProtNLM"/>
    </source>
</evidence>
<dbReference type="InterPro" id="IPR001492">
    <property type="entry name" value="Flagellin"/>
</dbReference>
<sequence length="352" mass="37252">MAMITPSTLGAQLRAANQVRNLEGDVARFQEASVTGRKTDLASEGPGVLATLTDLRARFSRIEADRQSIDLFQSRADLKQQAMQSLDAPLTQVVTIAATGLDDLNETVRASLQNAARGALDEVVAALNVSDGSRFLFSGVAGDRSPLQDFATVNPATGFSPKDVIDAAILANPPVDAASATTFLASLDDIFNDVGPAGQNFEETFYNGAPSGSPRVEARLADDVTVSMGMDANDGAVRDIIKGLAVFASFDPAGLAPDAYRTIMQGAFDSLTSGLDDLRVAQSQLGNDQRLAANISTRNDALSGLINERVVTLESADPFETQIRLQGLIGQLETAFTLTSRIANLSLINFLR</sequence>
<dbReference type="PANTHER" id="PTHR42792">
    <property type="entry name" value="FLAGELLIN"/>
    <property type="match status" value="1"/>
</dbReference>
<evidence type="ECO:0000313" key="1">
    <source>
        <dbReference type="EMBL" id="GGO15527.1"/>
    </source>
</evidence>
<proteinExistence type="predicted"/>
<dbReference type="RefSeq" id="WP_150006276.1">
    <property type="nucleotide sequence ID" value="NZ_BMOV01000009.1"/>
</dbReference>
<reference evidence="2" key="1">
    <citation type="journal article" date="2019" name="Int. J. Syst. Evol. Microbiol.">
        <title>The Global Catalogue of Microorganisms (GCM) 10K type strain sequencing project: providing services to taxonomists for standard genome sequencing and annotation.</title>
        <authorList>
            <consortium name="The Broad Institute Genomics Platform"/>
            <consortium name="The Broad Institute Genome Sequencing Center for Infectious Disease"/>
            <person name="Wu L."/>
            <person name="Ma J."/>
        </authorList>
    </citation>
    <scope>NUCLEOTIDE SEQUENCE [LARGE SCALE GENOMIC DNA]</scope>
    <source>
        <strain evidence="2">JCM 17843</strain>
    </source>
</reference>
<accession>A0ABQ2LFG1</accession>
<dbReference type="Gene3D" id="1.20.1330.10">
    <property type="entry name" value="f41 fragment of flagellin, N-terminal domain"/>
    <property type="match status" value="1"/>
</dbReference>
<dbReference type="SUPFAM" id="SSF64518">
    <property type="entry name" value="Phase 1 flagellin"/>
    <property type="match status" value="1"/>
</dbReference>
<evidence type="ECO:0000313" key="2">
    <source>
        <dbReference type="Proteomes" id="UP000602381"/>
    </source>
</evidence>
<comment type="caution">
    <text evidence="1">The sequence shown here is derived from an EMBL/GenBank/DDBJ whole genome shotgun (WGS) entry which is preliminary data.</text>
</comment>
<dbReference type="Proteomes" id="UP000602381">
    <property type="component" value="Unassembled WGS sequence"/>
</dbReference>
<organism evidence="1 2">
    <name type="scientific">Iodidimonas muriae</name>
    <dbReference type="NCBI Taxonomy" id="261467"/>
    <lineage>
        <taxon>Bacteria</taxon>
        <taxon>Pseudomonadati</taxon>
        <taxon>Pseudomonadota</taxon>
        <taxon>Alphaproteobacteria</taxon>
        <taxon>Iodidimonadales</taxon>
        <taxon>Iodidimonadaceae</taxon>
        <taxon>Iodidimonas</taxon>
    </lineage>
</organism>